<dbReference type="Proteomes" id="UP000486351">
    <property type="component" value="Unassembled WGS sequence"/>
</dbReference>
<comment type="similarity">
    <text evidence="2 5">Belongs to the RxLR effector family.</text>
</comment>
<dbReference type="AlphaFoldDB" id="A0A6G0Q9F3"/>
<evidence type="ECO:0000256" key="3">
    <source>
        <dbReference type="ARBA" id="ARBA00022525"/>
    </source>
</evidence>
<evidence type="ECO:0000313" key="7">
    <source>
        <dbReference type="Proteomes" id="UP000486351"/>
    </source>
</evidence>
<evidence type="ECO:0000256" key="1">
    <source>
        <dbReference type="ARBA" id="ARBA00004613"/>
    </source>
</evidence>
<proteinExistence type="inferred from homology"/>
<reference evidence="6 7" key="1">
    <citation type="submission" date="2018-09" db="EMBL/GenBank/DDBJ databases">
        <title>Genomic investigation of the strawberry pathogen Phytophthora fragariae indicates pathogenicity is determined by transcriptional variation in three key races.</title>
        <authorList>
            <person name="Adams T.M."/>
            <person name="Armitage A.D."/>
            <person name="Sobczyk M.K."/>
            <person name="Bates H.J."/>
            <person name="Dunwell J.M."/>
            <person name="Nellist C.F."/>
            <person name="Harrison R.J."/>
        </authorList>
    </citation>
    <scope>NUCLEOTIDE SEQUENCE [LARGE SCALE GENOMIC DNA]</scope>
    <source>
        <strain evidence="6 7">NOV-77</strain>
    </source>
</reference>
<dbReference type="InterPro" id="IPR031825">
    <property type="entry name" value="RXLR"/>
</dbReference>
<gene>
    <name evidence="6" type="ORF">PF008_g29119</name>
</gene>
<name>A0A6G0Q9F3_9STRA</name>
<feature type="chain" id="PRO_5044951608" description="RxLR effector protein" evidence="5">
    <location>
        <begin position="24"/>
        <end position="169"/>
    </location>
</feature>
<dbReference type="EMBL" id="QXFY01004621">
    <property type="protein sequence ID" value="KAE9276330.1"/>
    <property type="molecule type" value="Genomic_DNA"/>
</dbReference>
<dbReference type="PANTHER" id="PTHR19446">
    <property type="entry name" value="REVERSE TRANSCRIPTASES"/>
    <property type="match status" value="1"/>
</dbReference>
<feature type="signal peptide" evidence="5">
    <location>
        <begin position="1"/>
        <end position="23"/>
    </location>
</feature>
<evidence type="ECO:0000313" key="6">
    <source>
        <dbReference type="EMBL" id="KAE9276330.1"/>
    </source>
</evidence>
<evidence type="ECO:0000256" key="4">
    <source>
        <dbReference type="ARBA" id="ARBA00022729"/>
    </source>
</evidence>
<keyword evidence="4 5" id="KW-0732">Signal</keyword>
<protein>
    <recommendedName>
        <fullName evidence="5">RxLR effector protein</fullName>
    </recommendedName>
</protein>
<comment type="caution">
    <text evidence="6">The sequence shown here is derived from an EMBL/GenBank/DDBJ whole genome shotgun (WGS) entry which is preliminary data.</text>
</comment>
<organism evidence="6 7">
    <name type="scientific">Phytophthora fragariae</name>
    <dbReference type="NCBI Taxonomy" id="53985"/>
    <lineage>
        <taxon>Eukaryota</taxon>
        <taxon>Sar</taxon>
        <taxon>Stramenopiles</taxon>
        <taxon>Oomycota</taxon>
        <taxon>Peronosporomycetes</taxon>
        <taxon>Peronosporales</taxon>
        <taxon>Peronosporaceae</taxon>
        <taxon>Phytophthora</taxon>
    </lineage>
</organism>
<comment type="function">
    <text evidence="5">Effector that suppresses plant defense responses during pathogen infection.</text>
</comment>
<evidence type="ECO:0000256" key="2">
    <source>
        <dbReference type="ARBA" id="ARBA00010400"/>
    </source>
</evidence>
<sequence>MRLSYFLLAAALTLVSTSDPVSAATGISGVAATDSVQSDKRFLRSIESNQEKGDLDSADEDRVLNGVISKLKINIPEVNLKQFMKVPEVKNLKELFTEAEVAVAIGQTKAGKACGPDRLGNEWYRDFATQLTPILTHLYNRWYQEGVFPATSLEADIFCLKKGGTSATH</sequence>
<comment type="domain">
    <text evidence="5">The RxLR-dEER motif acts to carry the protein into the host cell cytoplasm through binding to cell surface phosphatidylinositol-3-phosphate.</text>
</comment>
<accession>A0A6G0Q9F3</accession>
<keyword evidence="3 5" id="KW-0964">Secreted</keyword>
<evidence type="ECO:0000256" key="5">
    <source>
        <dbReference type="RuleBase" id="RU367124"/>
    </source>
</evidence>
<dbReference type="Pfam" id="PF16810">
    <property type="entry name" value="RXLR"/>
    <property type="match status" value="1"/>
</dbReference>
<comment type="subcellular location">
    <subcellularLocation>
        <location evidence="1 5">Secreted</location>
    </subcellularLocation>
</comment>